<feature type="compositionally biased region" description="Polar residues" evidence="1">
    <location>
        <begin position="89"/>
        <end position="102"/>
    </location>
</feature>
<accession>A0A175VPK4</accession>
<feature type="compositionally biased region" description="Polar residues" evidence="1">
    <location>
        <begin position="70"/>
        <end position="79"/>
    </location>
</feature>
<gene>
    <name evidence="2" type="ORF">MMYC01_210568</name>
</gene>
<organism evidence="2 3">
    <name type="scientific">Madurella mycetomatis</name>
    <dbReference type="NCBI Taxonomy" id="100816"/>
    <lineage>
        <taxon>Eukaryota</taxon>
        <taxon>Fungi</taxon>
        <taxon>Dikarya</taxon>
        <taxon>Ascomycota</taxon>
        <taxon>Pezizomycotina</taxon>
        <taxon>Sordariomycetes</taxon>
        <taxon>Sordariomycetidae</taxon>
        <taxon>Sordariales</taxon>
        <taxon>Sordariales incertae sedis</taxon>
        <taxon>Madurella</taxon>
    </lineage>
</organism>
<name>A0A175VPK4_9PEZI</name>
<evidence type="ECO:0000256" key="1">
    <source>
        <dbReference type="SAM" id="MobiDB-lite"/>
    </source>
</evidence>
<dbReference type="AlphaFoldDB" id="A0A175VPK4"/>
<comment type="caution">
    <text evidence="2">The sequence shown here is derived from an EMBL/GenBank/DDBJ whole genome shotgun (WGS) entry which is preliminary data.</text>
</comment>
<protein>
    <submittedName>
        <fullName evidence="2">Uncharacterized protein</fullName>
    </submittedName>
</protein>
<feature type="region of interest" description="Disordered" evidence="1">
    <location>
        <begin position="28"/>
        <end position="153"/>
    </location>
</feature>
<proteinExistence type="predicted"/>
<keyword evidence="3" id="KW-1185">Reference proteome</keyword>
<evidence type="ECO:0000313" key="3">
    <source>
        <dbReference type="Proteomes" id="UP000078237"/>
    </source>
</evidence>
<reference evidence="2 3" key="1">
    <citation type="journal article" date="2016" name="Genome Announc.">
        <title>Genome Sequence of Madurella mycetomatis mm55, Isolated from a Human Mycetoma Case in Sudan.</title>
        <authorList>
            <person name="Smit S."/>
            <person name="Derks M.F."/>
            <person name="Bervoets S."/>
            <person name="Fahal A."/>
            <person name="van Leeuwen W."/>
            <person name="van Belkum A."/>
            <person name="van de Sande W.W."/>
        </authorList>
    </citation>
    <scope>NUCLEOTIDE SEQUENCE [LARGE SCALE GENOMIC DNA]</scope>
    <source>
        <strain evidence="3">mm55</strain>
    </source>
</reference>
<dbReference type="VEuPathDB" id="FungiDB:MMYC01_210568"/>
<feature type="compositionally biased region" description="Acidic residues" evidence="1">
    <location>
        <begin position="114"/>
        <end position="130"/>
    </location>
</feature>
<sequence>MENRRPGNGRLAKFPYEWSVKDRSLVSSDAYSGTKPHRRPNTYIKRGSPGHGVSFWGPRVLPRPADQHPTIRSNALTKSSTERPYGSIAKTTSAAGKFNSTPGFPHARHKNDGNDDGNNDDDDDDDDDDTAAAGQVQLCSSSRGLQMAVPNID</sequence>
<dbReference type="Proteomes" id="UP000078237">
    <property type="component" value="Unassembled WGS sequence"/>
</dbReference>
<evidence type="ECO:0000313" key="2">
    <source>
        <dbReference type="EMBL" id="KXX73202.1"/>
    </source>
</evidence>
<dbReference type="EMBL" id="LCTW02000516">
    <property type="protein sequence ID" value="KXX73202.1"/>
    <property type="molecule type" value="Genomic_DNA"/>
</dbReference>